<reference evidence="1" key="1">
    <citation type="submission" date="2018-05" db="EMBL/GenBank/DDBJ databases">
        <authorList>
            <person name="Lanie J.A."/>
            <person name="Ng W.-L."/>
            <person name="Kazmierczak K.M."/>
            <person name="Andrzejewski T.M."/>
            <person name="Davidsen T.M."/>
            <person name="Wayne K.J."/>
            <person name="Tettelin H."/>
            <person name="Glass J.I."/>
            <person name="Rusch D."/>
            <person name="Podicherti R."/>
            <person name="Tsui H.-C.T."/>
            <person name="Winkler M.E."/>
        </authorList>
    </citation>
    <scope>NUCLEOTIDE SEQUENCE</scope>
</reference>
<dbReference type="AlphaFoldDB" id="A0A383AZ08"/>
<protein>
    <submittedName>
        <fullName evidence="1">Uncharacterized protein</fullName>
    </submittedName>
</protein>
<organism evidence="1">
    <name type="scientific">marine metagenome</name>
    <dbReference type="NCBI Taxonomy" id="408172"/>
    <lineage>
        <taxon>unclassified sequences</taxon>
        <taxon>metagenomes</taxon>
        <taxon>ecological metagenomes</taxon>
    </lineage>
</organism>
<proteinExistence type="predicted"/>
<name>A0A383AZ08_9ZZZZ</name>
<accession>A0A383AZ08</accession>
<dbReference type="EMBL" id="UINC01196087">
    <property type="protein sequence ID" value="SVE12942.1"/>
    <property type="molecule type" value="Genomic_DNA"/>
</dbReference>
<sequence length="32" mass="3233">MLSHLKRRLGVLTAVAVMAALVPAITSSPASA</sequence>
<evidence type="ECO:0000313" key="1">
    <source>
        <dbReference type="EMBL" id="SVE12942.1"/>
    </source>
</evidence>
<feature type="non-terminal residue" evidence="1">
    <location>
        <position position="32"/>
    </location>
</feature>
<gene>
    <name evidence="1" type="ORF">METZ01_LOCUS465796</name>
</gene>